<protein>
    <submittedName>
        <fullName evidence="1">DUF1310 family protein</fullName>
    </submittedName>
</protein>
<evidence type="ECO:0000313" key="1">
    <source>
        <dbReference type="EMBL" id="TFU28027.1"/>
    </source>
</evidence>
<dbReference type="InterPro" id="IPR010738">
    <property type="entry name" value="DUF1310"/>
</dbReference>
<gene>
    <name evidence="1" type="ORF">E4U01_10900</name>
</gene>
<dbReference type="Proteomes" id="UP000297747">
    <property type="component" value="Unassembled WGS sequence"/>
</dbReference>
<dbReference type="AlphaFoldDB" id="A0A4Y9FFX1"/>
<accession>A0A4Y9FFX1</accession>
<reference evidence="1 2" key="1">
    <citation type="submission" date="2019-03" db="EMBL/GenBank/DDBJ databases">
        <title>Diversity of the mouse oral microbiome.</title>
        <authorList>
            <person name="Joseph S."/>
            <person name="Aduse-Opoku J."/>
            <person name="Curtis M."/>
            <person name="Wade W."/>
            <person name="Hashim A."/>
        </authorList>
    </citation>
    <scope>NUCLEOTIDE SEQUENCE [LARGE SCALE GENOMIC DNA]</scope>
    <source>
        <strain evidence="1 2">HT4</strain>
    </source>
</reference>
<dbReference type="EMBL" id="SPQA01000169">
    <property type="protein sequence ID" value="TFU28027.1"/>
    <property type="molecule type" value="Genomic_DNA"/>
</dbReference>
<dbReference type="RefSeq" id="WP_135053565.1">
    <property type="nucleotide sequence ID" value="NZ_JADGLI010000169.1"/>
</dbReference>
<proteinExistence type="predicted"/>
<evidence type="ECO:0000313" key="2">
    <source>
        <dbReference type="Proteomes" id="UP000297747"/>
    </source>
</evidence>
<dbReference type="Pfam" id="PF07006">
    <property type="entry name" value="DUF1310"/>
    <property type="match status" value="1"/>
</dbReference>
<organism evidence="1 2">
    <name type="scientific">Streptococcus acidominimus</name>
    <dbReference type="NCBI Taxonomy" id="1326"/>
    <lineage>
        <taxon>Bacteria</taxon>
        <taxon>Bacillati</taxon>
        <taxon>Bacillota</taxon>
        <taxon>Bacilli</taxon>
        <taxon>Lactobacillales</taxon>
        <taxon>Streptococcaceae</taxon>
        <taxon>Streptococcus</taxon>
    </lineage>
</organism>
<name>A0A4Y9FFX1_STRAI</name>
<sequence>MIKVVESEEAKEAIETALKNRDQQAFTSKGIIQNYDIRLVR</sequence>
<comment type="caution">
    <text evidence="1">The sequence shown here is derived from an EMBL/GenBank/DDBJ whole genome shotgun (WGS) entry which is preliminary data.</text>
</comment>